<feature type="transmembrane region" description="Helical" evidence="9">
    <location>
        <begin position="157"/>
        <end position="174"/>
    </location>
</feature>
<dbReference type="PROSITE" id="PS00211">
    <property type="entry name" value="ABC_TRANSPORTER_1"/>
    <property type="match status" value="1"/>
</dbReference>
<evidence type="ECO:0000256" key="2">
    <source>
        <dbReference type="ARBA" id="ARBA00022448"/>
    </source>
</evidence>
<comment type="caution">
    <text evidence="12">The sequence shown here is derived from an EMBL/GenBank/DDBJ whole genome shotgun (WGS) entry which is preliminary data.</text>
</comment>
<dbReference type="InterPro" id="IPR017871">
    <property type="entry name" value="ABC_transporter-like_CS"/>
</dbReference>
<dbReference type="SUPFAM" id="SSF52540">
    <property type="entry name" value="P-loop containing nucleoside triphosphate hydrolases"/>
    <property type="match status" value="1"/>
</dbReference>
<proteinExistence type="predicted"/>
<dbReference type="InterPro" id="IPR027417">
    <property type="entry name" value="P-loop_NTPase"/>
</dbReference>
<evidence type="ECO:0000256" key="1">
    <source>
        <dbReference type="ARBA" id="ARBA00004651"/>
    </source>
</evidence>
<organism evidence="12 13">
    <name type="scientific">Candidatus Acutalibacter ornithocaccae</name>
    <dbReference type="NCBI Taxonomy" id="2838416"/>
    <lineage>
        <taxon>Bacteria</taxon>
        <taxon>Bacillati</taxon>
        <taxon>Bacillota</taxon>
        <taxon>Clostridia</taxon>
        <taxon>Eubacteriales</taxon>
        <taxon>Acutalibacteraceae</taxon>
        <taxon>Acutalibacter</taxon>
    </lineage>
</organism>
<dbReference type="Pfam" id="PF00664">
    <property type="entry name" value="ABC_membrane"/>
    <property type="match status" value="1"/>
</dbReference>
<dbReference type="Gene3D" id="1.20.1560.10">
    <property type="entry name" value="ABC transporter type 1, transmembrane domain"/>
    <property type="match status" value="1"/>
</dbReference>
<keyword evidence="7 9" id="KW-1133">Transmembrane helix</keyword>
<evidence type="ECO:0000256" key="3">
    <source>
        <dbReference type="ARBA" id="ARBA00022475"/>
    </source>
</evidence>
<evidence type="ECO:0000256" key="4">
    <source>
        <dbReference type="ARBA" id="ARBA00022692"/>
    </source>
</evidence>
<dbReference type="InterPro" id="IPR011527">
    <property type="entry name" value="ABC1_TM_dom"/>
</dbReference>
<name>A0A9D2M0J9_9FIRM</name>
<feature type="domain" description="ABC transmembrane type-1" evidence="11">
    <location>
        <begin position="17"/>
        <end position="298"/>
    </location>
</feature>
<keyword evidence="3" id="KW-1003">Cell membrane</keyword>
<dbReference type="GO" id="GO:0015421">
    <property type="term" value="F:ABC-type oligopeptide transporter activity"/>
    <property type="evidence" value="ECO:0007669"/>
    <property type="project" value="TreeGrafter"/>
</dbReference>
<dbReference type="GO" id="GO:0016887">
    <property type="term" value="F:ATP hydrolysis activity"/>
    <property type="evidence" value="ECO:0007669"/>
    <property type="project" value="InterPro"/>
</dbReference>
<evidence type="ECO:0000256" key="8">
    <source>
        <dbReference type="ARBA" id="ARBA00023136"/>
    </source>
</evidence>
<dbReference type="InterPro" id="IPR003439">
    <property type="entry name" value="ABC_transporter-like_ATP-bd"/>
</dbReference>
<keyword evidence="5" id="KW-0547">Nucleotide-binding</keyword>
<evidence type="ECO:0000256" key="9">
    <source>
        <dbReference type="SAM" id="Phobius"/>
    </source>
</evidence>
<keyword evidence="4 9" id="KW-0812">Transmembrane</keyword>
<dbReference type="Gene3D" id="3.40.50.300">
    <property type="entry name" value="P-loop containing nucleotide triphosphate hydrolases"/>
    <property type="match status" value="1"/>
</dbReference>
<comment type="subcellular location">
    <subcellularLocation>
        <location evidence="1">Cell membrane</location>
        <topology evidence="1">Multi-pass membrane protein</topology>
    </subcellularLocation>
</comment>
<dbReference type="SMART" id="SM00382">
    <property type="entry name" value="AAA"/>
    <property type="match status" value="1"/>
</dbReference>
<feature type="domain" description="ABC transporter" evidence="10">
    <location>
        <begin position="330"/>
        <end position="563"/>
    </location>
</feature>
<feature type="transmembrane region" description="Helical" evidence="9">
    <location>
        <begin position="272"/>
        <end position="294"/>
    </location>
</feature>
<dbReference type="PANTHER" id="PTHR43394">
    <property type="entry name" value="ATP-DEPENDENT PERMEASE MDL1, MITOCHONDRIAL"/>
    <property type="match status" value="1"/>
</dbReference>
<sequence length="581" mass="63951">MKVILHYIKPFIPRMSVGISIKFIGAVMELLLPWILSYLIDDIVPLRDIGLILLWGGAMVLAAVAALVTNIVANRMAAWVAQHTTQALRHDLFEKISYLSCSHIDSYTIPSLESRLTSDTYNVHQMIGMIQRMGVRAPILLVGGILITLTLDPVLTLVLVCTLPFLGVLVFSVSKRGIPLYVDLQKGVDTMVRTVRETISGIRVIKALSKTDYEREHFAQVNGELVRREKKAGITMALTNPMMNLFLNVGLTLVIVVGAFRVNAGVSSAGNIIAFLSYFTIILNAMMAVTRIFVMCSKGIASGSRIQEVLETPEDLHVTPQQPEESPYHIVFDHVTFSYNHTEPNVEDISFRLKPGETLGVIGATGCGKSTLMALLMRLYDADAGLIQIGGRNITSIPLEELHRKFGVVFQNDVVFADSIYENIDFGRHLPPQEIEKAARCAQALEFISALPDGFGHMLTSKGTNLSGGQKQRVLVARALAGSPEILILDDSSSALDYKTDAALRKALREEYQGITTIIIAQRVSSILHADHILVLEEGKELGYGTHQELLRSCPVYQDIAHSQMGYSQDGALEAREKEVV</sequence>
<evidence type="ECO:0000256" key="5">
    <source>
        <dbReference type="ARBA" id="ARBA00022741"/>
    </source>
</evidence>
<protein>
    <submittedName>
        <fullName evidence="12">ABC transporter ATP-binding protein/permease</fullName>
    </submittedName>
</protein>
<feature type="transmembrane region" description="Helical" evidence="9">
    <location>
        <begin position="133"/>
        <end position="151"/>
    </location>
</feature>
<dbReference type="InterPro" id="IPR039421">
    <property type="entry name" value="Type_1_exporter"/>
</dbReference>
<feature type="transmembrane region" description="Helical" evidence="9">
    <location>
        <begin position="237"/>
        <end position="260"/>
    </location>
</feature>
<dbReference type="PANTHER" id="PTHR43394:SF1">
    <property type="entry name" value="ATP-BINDING CASSETTE SUB-FAMILY B MEMBER 10, MITOCHONDRIAL"/>
    <property type="match status" value="1"/>
</dbReference>
<evidence type="ECO:0000259" key="11">
    <source>
        <dbReference type="PROSITE" id="PS50929"/>
    </source>
</evidence>
<dbReference type="Pfam" id="PF00005">
    <property type="entry name" value="ABC_tran"/>
    <property type="match status" value="1"/>
</dbReference>
<dbReference type="GO" id="GO:0005524">
    <property type="term" value="F:ATP binding"/>
    <property type="evidence" value="ECO:0007669"/>
    <property type="project" value="UniProtKB-KW"/>
</dbReference>
<gene>
    <name evidence="12" type="ORF">H9942_11800</name>
</gene>
<reference evidence="12" key="1">
    <citation type="journal article" date="2021" name="PeerJ">
        <title>Extensive microbial diversity within the chicken gut microbiome revealed by metagenomics and culture.</title>
        <authorList>
            <person name="Gilroy R."/>
            <person name="Ravi A."/>
            <person name="Getino M."/>
            <person name="Pursley I."/>
            <person name="Horton D.L."/>
            <person name="Alikhan N.F."/>
            <person name="Baker D."/>
            <person name="Gharbi K."/>
            <person name="Hall N."/>
            <person name="Watson M."/>
            <person name="Adriaenssens E.M."/>
            <person name="Foster-Nyarko E."/>
            <person name="Jarju S."/>
            <person name="Secka A."/>
            <person name="Antonio M."/>
            <person name="Oren A."/>
            <person name="Chaudhuri R.R."/>
            <person name="La Ragione R."/>
            <person name="Hildebrand F."/>
            <person name="Pallen M.J."/>
        </authorList>
    </citation>
    <scope>NUCLEOTIDE SEQUENCE</scope>
    <source>
        <strain evidence="12">ChiBcolR8-3208</strain>
    </source>
</reference>
<evidence type="ECO:0000313" key="13">
    <source>
        <dbReference type="Proteomes" id="UP000824214"/>
    </source>
</evidence>
<feature type="transmembrane region" description="Helical" evidence="9">
    <location>
        <begin position="21"/>
        <end position="40"/>
    </location>
</feature>
<dbReference type="SUPFAM" id="SSF90123">
    <property type="entry name" value="ABC transporter transmembrane region"/>
    <property type="match status" value="1"/>
</dbReference>
<evidence type="ECO:0000256" key="7">
    <source>
        <dbReference type="ARBA" id="ARBA00022989"/>
    </source>
</evidence>
<evidence type="ECO:0000313" key="12">
    <source>
        <dbReference type="EMBL" id="HJB38728.1"/>
    </source>
</evidence>
<accession>A0A9D2M0J9</accession>
<dbReference type="InterPro" id="IPR003593">
    <property type="entry name" value="AAA+_ATPase"/>
</dbReference>
<dbReference type="AlphaFoldDB" id="A0A9D2M0J9"/>
<feature type="transmembrane region" description="Helical" evidence="9">
    <location>
        <begin position="52"/>
        <end position="73"/>
    </location>
</feature>
<dbReference type="GO" id="GO:0005886">
    <property type="term" value="C:plasma membrane"/>
    <property type="evidence" value="ECO:0007669"/>
    <property type="project" value="UniProtKB-SubCell"/>
</dbReference>
<evidence type="ECO:0000259" key="10">
    <source>
        <dbReference type="PROSITE" id="PS50893"/>
    </source>
</evidence>
<keyword evidence="8 9" id="KW-0472">Membrane</keyword>
<dbReference type="PROSITE" id="PS50929">
    <property type="entry name" value="ABC_TM1F"/>
    <property type="match status" value="1"/>
</dbReference>
<keyword evidence="2" id="KW-0813">Transport</keyword>
<dbReference type="CDD" id="cd18548">
    <property type="entry name" value="ABC_6TM_Tm287_like"/>
    <property type="match status" value="1"/>
</dbReference>
<reference evidence="12" key="2">
    <citation type="submission" date="2021-04" db="EMBL/GenBank/DDBJ databases">
        <authorList>
            <person name="Gilroy R."/>
        </authorList>
    </citation>
    <scope>NUCLEOTIDE SEQUENCE</scope>
    <source>
        <strain evidence="12">ChiBcolR8-3208</strain>
    </source>
</reference>
<dbReference type="InterPro" id="IPR036640">
    <property type="entry name" value="ABC1_TM_sf"/>
</dbReference>
<dbReference type="PROSITE" id="PS50893">
    <property type="entry name" value="ABC_TRANSPORTER_2"/>
    <property type="match status" value="1"/>
</dbReference>
<keyword evidence="6 12" id="KW-0067">ATP-binding</keyword>
<dbReference type="EMBL" id="DWXZ01000253">
    <property type="protein sequence ID" value="HJB38728.1"/>
    <property type="molecule type" value="Genomic_DNA"/>
</dbReference>
<evidence type="ECO:0000256" key="6">
    <source>
        <dbReference type="ARBA" id="ARBA00022840"/>
    </source>
</evidence>
<dbReference type="Proteomes" id="UP000824214">
    <property type="component" value="Unassembled WGS sequence"/>
</dbReference>
<dbReference type="FunFam" id="3.40.50.300:FF:000221">
    <property type="entry name" value="Multidrug ABC transporter ATP-binding protein"/>
    <property type="match status" value="1"/>
</dbReference>